<evidence type="ECO:0000313" key="2">
    <source>
        <dbReference type="Proteomes" id="UP000050795"/>
    </source>
</evidence>
<accession>A0AA85JZS2</accession>
<reference evidence="2" key="1">
    <citation type="submission" date="2022-06" db="EMBL/GenBank/DDBJ databases">
        <authorList>
            <person name="Berger JAMES D."/>
            <person name="Berger JAMES D."/>
        </authorList>
    </citation>
    <scope>NUCLEOTIDE SEQUENCE [LARGE SCALE GENOMIC DNA]</scope>
</reference>
<protein>
    <submittedName>
        <fullName evidence="3">MEF2C</fullName>
    </submittedName>
</protein>
<feature type="region of interest" description="Disordered" evidence="1">
    <location>
        <begin position="20"/>
        <end position="93"/>
    </location>
</feature>
<reference evidence="3" key="2">
    <citation type="submission" date="2023-11" db="UniProtKB">
        <authorList>
            <consortium name="WormBaseParasite"/>
        </authorList>
    </citation>
    <scope>IDENTIFICATION</scope>
</reference>
<feature type="compositionally biased region" description="Low complexity" evidence="1">
    <location>
        <begin position="68"/>
        <end position="80"/>
    </location>
</feature>
<organism evidence="2 3">
    <name type="scientific">Trichobilharzia regenti</name>
    <name type="common">Nasal bird schistosome</name>
    <dbReference type="NCBI Taxonomy" id="157069"/>
    <lineage>
        <taxon>Eukaryota</taxon>
        <taxon>Metazoa</taxon>
        <taxon>Spiralia</taxon>
        <taxon>Lophotrochozoa</taxon>
        <taxon>Platyhelminthes</taxon>
        <taxon>Trematoda</taxon>
        <taxon>Digenea</taxon>
        <taxon>Strigeidida</taxon>
        <taxon>Schistosomatoidea</taxon>
        <taxon>Schistosomatidae</taxon>
        <taxon>Trichobilharzia</taxon>
    </lineage>
</organism>
<feature type="compositionally biased region" description="Polar residues" evidence="1">
    <location>
        <begin position="36"/>
        <end position="54"/>
    </location>
</feature>
<proteinExistence type="predicted"/>
<evidence type="ECO:0000256" key="1">
    <source>
        <dbReference type="SAM" id="MobiDB-lite"/>
    </source>
</evidence>
<keyword evidence="2" id="KW-1185">Reference proteome</keyword>
<name>A0AA85JZS2_TRIRE</name>
<sequence length="214" mass="22635">MYDAIREALSVISEVIANTHSVPLPPPVNDDWIETEPSSGANNNRRPHASSNVSLPALYPTPSRALTPNNNSSNPSSRPIPSRPAPNLPMRHTLNPPTIVTTAPGQLPTPLLPHRMPQYNNGFSQSASTGHLPGTISSGGTNNSNMLNSVTNGSNPNTPWIAFDPLFNQSQSGTIAPPIPPPKLTSLSGNLGHPTIPERPGTTGMPRIPPRPTS</sequence>
<dbReference type="AlphaFoldDB" id="A0AA85JZS2"/>
<dbReference type="WBParaSite" id="TREG1_52950.1">
    <property type="protein sequence ID" value="TREG1_52950.1"/>
    <property type="gene ID" value="TREG1_52950"/>
</dbReference>
<evidence type="ECO:0000313" key="3">
    <source>
        <dbReference type="WBParaSite" id="TREG1_52950.1"/>
    </source>
</evidence>
<feature type="region of interest" description="Disordered" evidence="1">
    <location>
        <begin position="169"/>
        <end position="214"/>
    </location>
</feature>
<dbReference type="Proteomes" id="UP000050795">
    <property type="component" value="Unassembled WGS sequence"/>
</dbReference>